<dbReference type="PROSITE" id="PS51253">
    <property type="entry name" value="HTH_CENPB"/>
    <property type="match status" value="1"/>
</dbReference>
<dbReference type="InterPro" id="IPR006600">
    <property type="entry name" value="HTH_CenpB_DNA-bd_dom"/>
</dbReference>
<sequence>MKCTLAKFFRGIEGKARETKRKSEHFWEKQRAEIEAQCEHRETAQHRSRRAAGTGTTLSRVVEDELVLWVQALCNEGVPVSALMLQEKALEVAEASGVDLALGSRHRKVRFKWLPNFVFKCWG</sequence>
<gene>
    <name evidence="3" type="ORF">PHPALM_27927</name>
</gene>
<dbReference type="GO" id="GO:0003677">
    <property type="term" value="F:DNA binding"/>
    <property type="evidence" value="ECO:0007669"/>
    <property type="project" value="UniProtKB-KW"/>
</dbReference>
<dbReference type="Pfam" id="PF03221">
    <property type="entry name" value="HTH_Tnp_Tc5"/>
    <property type="match status" value="1"/>
</dbReference>
<dbReference type="InterPro" id="IPR009057">
    <property type="entry name" value="Homeodomain-like_sf"/>
</dbReference>
<dbReference type="AlphaFoldDB" id="A0A2P4XBC8"/>
<protein>
    <recommendedName>
        <fullName evidence="2">HTH CENPB-type domain-containing protein</fullName>
    </recommendedName>
</protein>
<dbReference type="SUPFAM" id="SSF46689">
    <property type="entry name" value="Homeodomain-like"/>
    <property type="match status" value="1"/>
</dbReference>
<keyword evidence="1" id="KW-0238">DNA-binding</keyword>
<evidence type="ECO:0000313" key="4">
    <source>
        <dbReference type="Proteomes" id="UP000237271"/>
    </source>
</evidence>
<proteinExistence type="predicted"/>
<dbReference type="Gene3D" id="1.10.10.60">
    <property type="entry name" value="Homeodomain-like"/>
    <property type="match status" value="1"/>
</dbReference>
<comment type="caution">
    <text evidence="3">The sequence shown here is derived from an EMBL/GenBank/DDBJ whole genome shotgun (WGS) entry which is preliminary data.</text>
</comment>
<organism evidence="3 4">
    <name type="scientific">Phytophthora palmivora</name>
    <dbReference type="NCBI Taxonomy" id="4796"/>
    <lineage>
        <taxon>Eukaryota</taxon>
        <taxon>Sar</taxon>
        <taxon>Stramenopiles</taxon>
        <taxon>Oomycota</taxon>
        <taxon>Peronosporomycetes</taxon>
        <taxon>Peronosporales</taxon>
        <taxon>Peronosporaceae</taxon>
        <taxon>Phytophthora</taxon>
    </lineage>
</organism>
<feature type="domain" description="HTH CENPB-type" evidence="2">
    <location>
        <begin position="50"/>
        <end position="123"/>
    </location>
</feature>
<dbReference type="OrthoDB" id="93412at2759"/>
<name>A0A2P4XBC8_9STRA</name>
<keyword evidence="4" id="KW-1185">Reference proteome</keyword>
<evidence type="ECO:0000259" key="2">
    <source>
        <dbReference type="PROSITE" id="PS51253"/>
    </source>
</evidence>
<accession>A0A2P4XBC8</accession>
<reference evidence="3 4" key="1">
    <citation type="journal article" date="2017" name="Genome Biol. Evol.">
        <title>Phytophthora megakarya and P. palmivora, closely related causal agents of cacao black pod rot, underwent increases in genome sizes and gene numbers by different mechanisms.</title>
        <authorList>
            <person name="Ali S.S."/>
            <person name="Shao J."/>
            <person name="Lary D.J."/>
            <person name="Kronmiller B."/>
            <person name="Shen D."/>
            <person name="Strem M.D."/>
            <person name="Amoako-Attah I."/>
            <person name="Akrofi A.Y."/>
            <person name="Begoude B.A."/>
            <person name="Ten Hoopen G.M."/>
            <person name="Coulibaly K."/>
            <person name="Kebe B.I."/>
            <person name="Melnick R.L."/>
            <person name="Guiltinan M.J."/>
            <person name="Tyler B.M."/>
            <person name="Meinhardt L.W."/>
            <person name="Bailey B.A."/>
        </authorList>
    </citation>
    <scope>NUCLEOTIDE SEQUENCE [LARGE SCALE GENOMIC DNA]</scope>
    <source>
        <strain evidence="4">sbr112.9</strain>
    </source>
</reference>
<dbReference type="Proteomes" id="UP000237271">
    <property type="component" value="Unassembled WGS sequence"/>
</dbReference>
<evidence type="ECO:0000313" key="3">
    <source>
        <dbReference type="EMBL" id="POM62861.1"/>
    </source>
</evidence>
<dbReference type="EMBL" id="NCKW01015487">
    <property type="protein sequence ID" value="POM62861.1"/>
    <property type="molecule type" value="Genomic_DNA"/>
</dbReference>
<evidence type="ECO:0000256" key="1">
    <source>
        <dbReference type="ARBA" id="ARBA00023125"/>
    </source>
</evidence>